<keyword evidence="2" id="KW-1185">Reference proteome</keyword>
<dbReference type="OrthoDB" id="200294at2"/>
<dbReference type="Proteomes" id="UP000007013">
    <property type="component" value="Chromosome"/>
</dbReference>
<name>B1ZNK0_OPITP</name>
<evidence type="ECO:0000313" key="1">
    <source>
        <dbReference type="EMBL" id="ACB74434.1"/>
    </source>
</evidence>
<proteinExistence type="predicted"/>
<organism evidence="1 2">
    <name type="scientific">Opitutus terrae (strain DSM 11246 / JCM 15787 / PB90-1)</name>
    <dbReference type="NCBI Taxonomy" id="452637"/>
    <lineage>
        <taxon>Bacteria</taxon>
        <taxon>Pseudomonadati</taxon>
        <taxon>Verrucomicrobiota</taxon>
        <taxon>Opitutia</taxon>
        <taxon>Opitutales</taxon>
        <taxon>Opitutaceae</taxon>
        <taxon>Opitutus</taxon>
    </lineage>
</organism>
<dbReference type="KEGG" id="ote:Oter_1146"/>
<protein>
    <submittedName>
        <fullName evidence="1">Uncharacterized protein</fullName>
    </submittedName>
</protein>
<dbReference type="EMBL" id="CP001032">
    <property type="protein sequence ID" value="ACB74434.1"/>
    <property type="molecule type" value="Genomic_DNA"/>
</dbReference>
<dbReference type="HOGENOM" id="CLU_2059003_0_0_0"/>
<evidence type="ECO:0000313" key="2">
    <source>
        <dbReference type="Proteomes" id="UP000007013"/>
    </source>
</evidence>
<dbReference type="AlphaFoldDB" id="B1ZNK0"/>
<sequence>MNNSIHPKLDVPMVMADGLIEVARELTRLANAKITARRRHRRGATLRPGIDTPMWNALALAARGALRKYGEKSQLGRILGVPPQRVHEFLMSRAAMPDAERTLLLLCWLAQRRSHGAVG</sequence>
<reference evidence="1 2" key="1">
    <citation type="journal article" date="2011" name="J. Bacteriol.">
        <title>Genome sequence of the verrucomicrobium Opitutus terrae PB90-1, an abundant inhabitant of rice paddy soil ecosystems.</title>
        <authorList>
            <person name="van Passel M.W."/>
            <person name="Kant R."/>
            <person name="Palva A."/>
            <person name="Copeland A."/>
            <person name="Lucas S."/>
            <person name="Lapidus A."/>
            <person name="Glavina del Rio T."/>
            <person name="Pitluck S."/>
            <person name="Goltsman E."/>
            <person name="Clum A."/>
            <person name="Sun H."/>
            <person name="Schmutz J."/>
            <person name="Larimer F.W."/>
            <person name="Land M.L."/>
            <person name="Hauser L."/>
            <person name="Kyrpides N."/>
            <person name="Mikhailova N."/>
            <person name="Richardson P.P."/>
            <person name="Janssen P.H."/>
            <person name="de Vos W.M."/>
            <person name="Smidt H."/>
        </authorList>
    </citation>
    <scope>NUCLEOTIDE SEQUENCE [LARGE SCALE GENOMIC DNA]</scope>
    <source>
        <strain evidence="2">DSM 11246 / JCM 15787 / PB90-1</strain>
    </source>
</reference>
<gene>
    <name evidence="1" type="ordered locus">Oter_1146</name>
</gene>
<dbReference type="RefSeq" id="WP_012373972.1">
    <property type="nucleotide sequence ID" value="NC_010571.1"/>
</dbReference>
<accession>B1ZNK0</accession>